<name>A0ABY4URS6_STRFL</name>
<dbReference type="SMART" id="SM00507">
    <property type="entry name" value="HNHc"/>
    <property type="match status" value="1"/>
</dbReference>
<accession>A0ABY4URS6</accession>
<dbReference type="GO" id="GO:0004519">
    <property type="term" value="F:endonuclease activity"/>
    <property type="evidence" value="ECO:0007669"/>
    <property type="project" value="UniProtKB-KW"/>
</dbReference>
<keyword evidence="3" id="KW-1185">Reference proteome</keyword>
<feature type="domain" description="HNH nuclease" evidence="1">
    <location>
        <begin position="48"/>
        <end position="101"/>
    </location>
</feature>
<evidence type="ECO:0000313" key="2">
    <source>
        <dbReference type="EMBL" id="USC45717.1"/>
    </source>
</evidence>
<keyword evidence="2" id="KW-0255">Endonuclease</keyword>
<reference evidence="2" key="1">
    <citation type="submission" date="2021-08" db="EMBL/GenBank/DDBJ databases">
        <title>DNA methylation of m4C regulates biosynthesis of daptomycin in Streptomyces roseosporus L30.</title>
        <authorList>
            <person name="Fang J.-L."/>
        </authorList>
    </citation>
    <scope>NUCLEOTIDE SEQUENCE</scope>
    <source>
        <strain evidence="2">L30</strain>
    </source>
</reference>
<keyword evidence="2" id="KW-0378">Hydrolase</keyword>
<evidence type="ECO:0000259" key="1">
    <source>
        <dbReference type="SMART" id="SM00507"/>
    </source>
</evidence>
<proteinExistence type="predicted"/>
<dbReference type="EMBL" id="CP098609">
    <property type="protein sequence ID" value="USC45717.1"/>
    <property type="molecule type" value="Genomic_DNA"/>
</dbReference>
<dbReference type="Gene3D" id="1.10.30.50">
    <property type="match status" value="1"/>
</dbReference>
<dbReference type="InterPro" id="IPR003615">
    <property type="entry name" value="HNH_nuc"/>
</dbReference>
<sequence length="116" mass="13003">MRCIDCTEPATHRGRCKNHHATYEGRPNVRSRRARGRRRANRRDGAARLRLRVQERGSAWCDWCLGDFPADGVDVDHVRPVALRGEDTDGNVQVLCHGCHRVKTGEDFPGGVSPTS</sequence>
<dbReference type="InterPro" id="IPR002711">
    <property type="entry name" value="HNH"/>
</dbReference>
<dbReference type="Proteomes" id="UP001056079">
    <property type="component" value="Chromosome"/>
</dbReference>
<dbReference type="CDD" id="cd00085">
    <property type="entry name" value="HNHc"/>
    <property type="match status" value="1"/>
</dbReference>
<protein>
    <submittedName>
        <fullName evidence="2">HNH endonuclease</fullName>
    </submittedName>
</protein>
<dbReference type="Pfam" id="PF01844">
    <property type="entry name" value="HNH"/>
    <property type="match status" value="1"/>
</dbReference>
<evidence type="ECO:0000313" key="3">
    <source>
        <dbReference type="Proteomes" id="UP001056079"/>
    </source>
</evidence>
<gene>
    <name evidence="2" type="ORF">K7395_02760</name>
</gene>
<keyword evidence="2" id="KW-0540">Nuclease</keyword>
<organism evidence="2 3">
    <name type="scientific">Streptomyces filamentosus</name>
    <name type="common">Streptomyces roseosporus</name>
    <dbReference type="NCBI Taxonomy" id="67294"/>
    <lineage>
        <taxon>Bacteria</taxon>
        <taxon>Bacillati</taxon>
        <taxon>Actinomycetota</taxon>
        <taxon>Actinomycetes</taxon>
        <taxon>Kitasatosporales</taxon>
        <taxon>Streptomycetaceae</taxon>
        <taxon>Streptomyces</taxon>
    </lineage>
</organism>